<dbReference type="KEGG" id="ppg:PputGB1_3472"/>
<sequence length="58" mass="6794">MNLIDCYVTKILGEPYRKFGAWWVSVEYTAEGWPGTKEIMFRTEEAARAAKVWHHFTA</sequence>
<evidence type="ECO:0000313" key="1">
    <source>
        <dbReference type="EMBL" id="ABY99363.1"/>
    </source>
</evidence>
<gene>
    <name evidence="1" type="ordered locus">PputGB1_3472</name>
</gene>
<dbReference type="EMBL" id="CP000926">
    <property type="protein sequence ID" value="ABY99363.1"/>
    <property type="molecule type" value="Genomic_DNA"/>
</dbReference>
<dbReference type="HOGENOM" id="CLU_207670_0_0_6"/>
<accession>B0KKQ9</accession>
<protein>
    <submittedName>
        <fullName evidence="1">Uncharacterized protein</fullName>
    </submittedName>
</protein>
<dbReference type="RefSeq" id="WP_012273090.1">
    <property type="nucleotide sequence ID" value="NC_010322.1"/>
</dbReference>
<reference evidence="1 2" key="1">
    <citation type="submission" date="2008-01" db="EMBL/GenBank/DDBJ databases">
        <title>Complete sequence of Pseudomonas putida GB-1.</title>
        <authorList>
            <consortium name="US DOE Joint Genome Institute"/>
            <person name="Copeland A."/>
            <person name="Lucas S."/>
            <person name="Lapidus A."/>
            <person name="Barry K."/>
            <person name="Glavina del Rio T."/>
            <person name="Dalin E."/>
            <person name="Tice H."/>
            <person name="Pitluck S."/>
            <person name="Bruce D."/>
            <person name="Goodwin L."/>
            <person name="Chertkov O."/>
            <person name="Brettin T."/>
            <person name="Detter J.C."/>
            <person name="Han C."/>
            <person name="Kuske C.R."/>
            <person name="Schmutz J."/>
            <person name="Larimer F."/>
            <person name="Land M."/>
            <person name="Hauser L."/>
            <person name="Kyrpides N."/>
            <person name="Kim E."/>
            <person name="McCarthy J.K."/>
            <person name="Richardson P."/>
        </authorList>
    </citation>
    <scope>NUCLEOTIDE SEQUENCE [LARGE SCALE GENOMIC DNA]</scope>
    <source>
        <strain evidence="1 2">GB-1</strain>
    </source>
</reference>
<evidence type="ECO:0000313" key="2">
    <source>
        <dbReference type="Proteomes" id="UP000002157"/>
    </source>
</evidence>
<proteinExistence type="predicted"/>
<dbReference type="Proteomes" id="UP000002157">
    <property type="component" value="Chromosome"/>
</dbReference>
<dbReference type="AlphaFoldDB" id="B0KKQ9"/>
<organism evidence="1 2">
    <name type="scientific">Pseudomonas putida (strain GB-1)</name>
    <dbReference type="NCBI Taxonomy" id="76869"/>
    <lineage>
        <taxon>Bacteria</taxon>
        <taxon>Pseudomonadati</taxon>
        <taxon>Pseudomonadota</taxon>
        <taxon>Gammaproteobacteria</taxon>
        <taxon>Pseudomonadales</taxon>
        <taxon>Pseudomonadaceae</taxon>
        <taxon>Pseudomonas</taxon>
    </lineage>
</organism>
<name>B0KKQ9_PSEPG</name>